<keyword evidence="2" id="KW-1185">Reference proteome</keyword>
<accession>A0ACC0IGU3</accession>
<gene>
    <name evidence="1" type="ORF">LOK49_LG03G02099</name>
</gene>
<evidence type="ECO:0000313" key="1">
    <source>
        <dbReference type="EMBL" id="KAI8024571.1"/>
    </source>
</evidence>
<dbReference type="Proteomes" id="UP001060215">
    <property type="component" value="Chromosome 6"/>
</dbReference>
<organism evidence="1 2">
    <name type="scientific">Camellia lanceoleosa</name>
    <dbReference type="NCBI Taxonomy" id="1840588"/>
    <lineage>
        <taxon>Eukaryota</taxon>
        <taxon>Viridiplantae</taxon>
        <taxon>Streptophyta</taxon>
        <taxon>Embryophyta</taxon>
        <taxon>Tracheophyta</taxon>
        <taxon>Spermatophyta</taxon>
        <taxon>Magnoliopsida</taxon>
        <taxon>eudicotyledons</taxon>
        <taxon>Gunneridae</taxon>
        <taxon>Pentapetalae</taxon>
        <taxon>asterids</taxon>
        <taxon>Ericales</taxon>
        <taxon>Theaceae</taxon>
        <taxon>Camellia</taxon>
    </lineage>
</organism>
<dbReference type="EMBL" id="CM045763">
    <property type="protein sequence ID" value="KAI8024571.1"/>
    <property type="molecule type" value="Genomic_DNA"/>
</dbReference>
<protein>
    <submittedName>
        <fullName evidence="1">Uncharacterized protein</fullName>
    </submittedName>
</protein>
<evidence type="ECO:0000313" key="2">
    <source>
        <dbReference type="Proteomes" id="UP001060215"/>
    </source>
</evidence>
<comment type="caution">
    <text evidence="1">The sequence shown here is derived from an EMBL/GenBank/DDBJ whole genome shotgun (WGS) entry which is preliminary data.</text>
</comment>
<name>A0ACC0IGU3_9ERIC</name>
<reference evidence="1 2" key="1">
    <citation type="journal article" date="2022" name="Plant J.">
        <title>Chromosome-level genome of Camellia lanceoleosa provides a valuable resource for understanding genome evolution and self-incompatibility.</title>
        <authorList>
            <person name="Gong W."/>
            <person name="Xiao S."/>
            <person name="Wang L."/>
            <person name="Liao Z."/>
            <person name="Chang Y."/>
            <person name="Mo W."/>
            <person name="Hu G."/>
            <person name="Li W."/>
            <person name="Zhao G."/>
            <person name="Zhu H."/>
            <person name="Hu X."/>
            <person name="Ji K."/>
            <person name="Xiang X."/>
            <person name="Song Q."/>
            <person name="Yuan D."/>
            <person name="Jin S."/>
            <person name="Zhang L."/>
        </authorList>
    </citation>
    <scope>NUCLEOTIDE SEQUENCE [LARGE SCALE GENOMIC DNA]</scope>
    <source>
        <strain evidence="1">SQ_2022a</strain>
    </source>
</reference>
<sequence>MYEPQPQPQPHYLRSRRSRSRTNVASCIVASVFLLFLAAVAAVVFFLLFKPKDPTISVDALQFPSFSVSNSTFNFTLFQFVSVTNPNRDDFTHYDSSPAPLLRLPSRRRLHPRRPDRRRPHSAHVRQIRRQGVSFRGEVRPSVGGGGEWWSGGADDGGRDEDEVGGEG</sequence>
<proteinExistence type="predicted"/>